<keyword evidence="2" id="KW-0732">Signal</keyword>
<name>A0A1Y2IW31_TRAC3</name>
<accession>A0A1Y2IW31</accession>
<evidence type="ECO:0000313" key="3">
    <source>
        <dbReference type="EMBL" id="OSD04863.1"/>
    </source>
</evidence>
<dbReference type="Proteomes" id="UP000193067">
    <property type="component" value="Unassembled WGS sequence"/>
</dbReference>
<proteinExistence type="predicted"/>
<evidence type="ECO:0008006" key="5">
    <source>
        <dbReference type="Google" id="ProtNLM"/>
    </source>
</evidence>
<organism evidence="3 4">
    <name type="scientific">Trametes coccinea (strain BRFM310)</name>
    <name type="common">Pycnoporus coccineus</name>
    <dbReference type="NCBI Taxonomy" id="1353009"/>
    <lineage>
        <taxon>Eukaryota</taxon>
        <taxon>Fungi</taxon>
        <taxon>Dikarya</taxon>
        <taxon>Basidiomycota</taxon>
        <taxon>Agaricomycotina</taxon>
        <taxon>Agaricomycetes</taxon>
        <taxon>Polyporales</taxon>
        <taxon>Polyporaceae</taxon>
        <taxon>Trametes</taxon>
    </lineage>
</organism>
<reference evidence="3 4" key="1">
    <citation type="journal article" date="2015" name="Biotechnol. Biofuels">
        <title>Enhanced degradation of softwood versus hardwood by the white-rot fungus Pycnoporus coccineus.</title>
        <authorList>
            <person name="Couturier M."/>
            <person name="Navarro D."/>
            <person name="Chevret D."/>
            <person name="Henrissat B."/>
            <person name="Piumi F."/>
            <person name="Ruiz-Duenas F.J."/>
            <person name="Martinez A.T."/>
            <person name="Grigoriev I.V."/>
            <person name="Riley R."/>
            <person name="Lipzen A."/>
            <person name="Berrin J.G."/>
            <person name="Master E.R."/>
            <person name="Rosso M.N."/>
        </authorList>
    </citation>
    <scope>NUCLEOTIDE SEQUENCE [LARGE SCALE GENOMIC DNA]</scope>
    <source>
        <strain evidence="3 4">BRFM310</strain>
    </source>
</reference>
<feature type="chain" id="PRO_5013118940" description="Secreted protein" evidence="2">
    <location>
        <begin position="18"/>
        <end position="84"/>
    </location>
</feature>
<dbReference type="EMBL" id="KZ084095">
    <property type="protein sequence ID" value="OSD04863.1"/>
    <property type="molecule type" value="Genomic_DNA"/>
</dbReference>
<evidence type="ECO:0000256" key="2">
    <source>
        <dbReference type="SAM" id="SignalP"/>
    </source>
</evidence>
<feature type="region of interest" description="Disordered" evidence="1">
    <location>
        <begin position="59"/>
        <end position="84"/>
    </location>
</feature>
<gene>
    <name evidence="3" type="ORF">PYCCODRAFT_79179</name>
</gene>
<evidence type="ECO:0000313" key="4">
    <source>
        <dbReference type="Proteomes" id="UP000193067"/>
    </source>
</evidence>
<protein>
    <recommendedName>
        <fullName evidence="5">Secreted protein</fullName>
    </recommendedName>
</protein>
<sequence length="84" mass="9180">MKMLVVPTVCLWPSSMGLLSTSHCAQTYITKELRTGYRLGRRKKPNTVPDVAYACTRLGQRHRQAGPPQGTVSLPGKPSASRAI</sequence>
<evidence type="ECO:0000256" key="1">
    <source>
        <dbReference type="SAM" id="MobiDB-lite"/>
    </source>
</evidence>
<dbReference type="AlphaFoldDB" id="A0A1Y2IW31"/>
<feature type="signal peptide" evidence="2">
    <location>
        <begin position="1"/>
        <end position="17"/>
    </location>
</feature>
<keyword evidence="4" id="KW-1185">Reference proteome</keyword>